<keyword evidence="3" id="KW-1185">Reference proteome</keyword>
<dbReference type="InParanoid" id="A0A165DXF0"/>
<gene>
    <name evidence="2" type="ORF">CALCODRAFT_511222</name>
</gene>
<protein>
    <submittedName>
        <fullName evidence="2">Uncharacterized protein</fullName>
    </submittedName>
</protein>
<evidence type="ECO:0000313" key="3">
    <source>
        <dbReference type="Proteomes" id="UP000076842"/>
    </source>
</evidence>
<reference evidence="2 3" key="1">
    <citation type="journal article" date="2016" name="Mol. Biol. Evol.">
        <title>Comparative Genomics of Early-Diverging Mushroom-Forming Fungi Provides Insights into the Origins of Lignocellulose Decay Capabilities.</title>
        <authorList>
            <person name="Nagy L.G."/>
            <person name="Riley R."/>
            <person name="Tritt A."/>
            <person name="Adam C."/>
            <person name="Daum C."/>
            <person name="Floudas D."/>
            <person name="Sun H."/>
            <person name="Yadav J.S."/>
            <person name="Pangilinan J."/>
            <person name="Larsson K.H."/>
            <person name="Matsuura K."/>
            <person name="Barry K."/>
            <person name="Labutti K."/>
            <person name="Kuo R."/>
            <person name="Ohm R.A."/>
            <person name="Bhattacharya S.S."/>
            <person name="Shirouzu T."/>
            <person name="Yoshinaga Y."/>
            <person name="Martin F.M."/>
            <person name="Grigoriev I.V."/>
            <person name="Hibbett D.S."/>
        </authorList>
    </citation>
    <scope>NUCLEOTIDE SEQUENCE [LARGE SCALE GENOMIC DNA]</scope>
    <source>
        <strain evidence="2 3">HHB12733</strain>
    </source>
</reference>
<organism evidence="2 3">
    <name type="scientific">Calocera cornea HHB12733</name>
    <dbReference type="NCBI Taxonomy" id="1353952"/>
    <lineage>
        <taxon>Eukaryota</taxon>
        <taxon>Fungi</taxon>
        <taxon>Dikarya</taxon>
        <taxon>Basidiomycota</taxon>
        <taxon>Agaricomycotina</taxon>
        <taxon>Dacrymycetes</taxon>
        <taxon>Dacrymycetales</taxon>
        <taxon>Dacrymycetaceae</taxon>
        <taxon>Calocera</taxon>
    </lineage>
</organism>
<evidence type="ECO:0000256" key="1">
    <source>
        <dbReference type="SAM" id="MobiDB-lite"/>
    </source>
</evidence>
<evidence type="ECO:0000313" key="2">
    <source>
        <dbReference type="EMBL" id="KZT53738.1"/>
    </source>
</evidence>
<feature type="region of interest" description="Disordered" evidence="1">
    <location>
        <begin position="255"/>
        <end position="278"/>
    </location>
</feature>
<dbReference type="AlphaFoldDB" id="A0A165DXF0"/>
<sequence length="278" mass="30531">MPTRARESDFDFVIEHPYSTGSWEDGWSTPRSLRNNPMSHGTKSPTPFPLHHQFFASPHYQHPGYLGTPPPRYGGSPLHIPHHQPPEERLTISPDELTHSLSTRSGTVALPETPPAYEAPLLAHERLQRPLQTVSAGKGTGGKMQEQPAIHGLIVEAGSNLQKRSWDDSGLDGSVIISNKVRNRGSFSASRNWEGSGNMEADEIVQLFRDWEQQRIAASAPPLPVTAASAPLAAATASPAKVRFSSLSVCHKTDQMTEERPRGAYPGKARCTTRRGRR</sequence>
<dbReference type="EMBL" id="KV424030">
    <property type="protein sequence ID" value="KZT53738.1"/>
    <property type="molecule type" value="Genomic_DNA"/>
</dbReference>
<name>A0A165DXF0_9BASI</name>
<dbReference type="Proteomes" id="UP000076842">
    <property type="component" value="Unassembled WGS sequence"/>
</dbReference>
<proteinExistence type="predicted"/>
<accession>A0A165DXF0</accession>